<sequence>MEKTVKKISQLIGTAQCSFIRICGNGSSGKTLLANHLSKELQAKGFTIHYLSTDDYLLDGDAKKQFTSIITANNPISYFLPTLVRDIEMLKRNMPFLTLNDHNLLHYKGDHNELVIVEGIGASFLDKDLFDLSIFIYTTSQVEFTLRMKRDHFERKLSTNDIISRFKTRRSEFERFILPQKYKFDIILMNTGSHLFLERFPQDPL</sequence>
<gene>
    <name evidence="2" type="ORF">UR08_11295</name>
</gene>
<dbReference type="Gene3D" id="3.40.50.300">
    <property type="entry name" value="P-loop containing nucleotide triphosphate hydrolases"/>
    <property type="match status" value="1"/>
</dbReference>
<dbReference type="RefSeq" id="WP_165849991.1">
    <property type="nucleotide sequence ID" value="NZ_LARY01000002.1"/>
</dbReference>
<protein>
    <recommendedName>
        <fullName evidence="1">Phosphoribulokinase/uridine kinase domain-containing protein</fullName>
    </recommendedName>
</protein>
<organism evidence="2 3">
    <name type="scientific">Listeria kieliensis</name>
    <dbReference type="NCBI Taxonomy" id="1621700"/>
    <lineage>
        <taxon>Bacteria</taxon>
        <taxon>Bacillati</taxon>
        <taxon>Bacillota</taxon>
        <taxon>Bacilli</taxon>
        <taxon>Bacillales</taxon>
        <taxon>Listeriaceae</taxon>
        <taxon>Listeria</taxon>
    </lineage>
</organism>
<dbReference type="EMBL" id="LARY01000002">
    <property type="protein sequence ID" value="RDX01480.1"/>
    <property type="molecule type" value="Genomic_DNA"/>
</dbReference>
<evidence type="ECO:0000313" key="3">
    <source>
        <dbReference type="Proteomes" id="UP000257055"/>
    </source>
</evidence>
<reference evidence="3" key="1">
    <citation type="submission" date="2015-04" db="EMBL/GenBank/DDBJ databases">
        <authorList>
            <person name="Schardt J."/>
            <person name="Mueller-Herbst S."/>
            <person name="Scherer S."/>
            <person name="Huptas C."/>
        </authorList>
    </citation>
    <scope>NUCLEOTIDE SEQUENCE [LARGE SCALE GENOMIC DNA]</scope>
    <source>
        <strain evidence="3">Kiel-L1</strain>
    </source>
</reference>
<dbReference type="Pfam" id="PF00485">
    <property type="entry name" value="PRK"/>
    <property type="match status" value="1"/>
</dbReference>
<dbReference type="AlphaFoldDB" id="A0A3D8TRR5"/>
<dbReference type="InterPro" id="IPR006083">
    <property type="entry name" value="PRK/URK"/>
</dbReference>
<accession>A0A3D8TRR5</accession>
<dbReference type="GO" id="GO:0016301">
    <property type="term" value="F:kinase activity"/>
    <property type="evidence" value="ECO:0007669"/>
    <property type="project" value="InterPro"/>
</dbReference>
<keyword evidence="3" id="KW-1185">Reference proteome</keyword>
<dbReference type="Proteomes" id="UP000257055">
    <property type="component" value="Unassembled WGS sequence"/>
</dbReference>
<proteinExistence type="predicted"/>
<dbReference type="GO" id="GO:0005524">
    <property type="term" value="F:ATP binding"/>
    <property type="evidence" value="ECO:0007669"/>
    <property type="project" value="InterPro"/>
</dbReference>
<feature type="domain" description="Phosphoribulokinase/uridine kinase" evidence="1">
    <location>
        <begin position="19"/>
        <end position="189"/>
    </location>
</feature>
<dbReference type="PANTHER" id="PTHR10285">
    <property type="entry name" value="URIDINE KINASE"/>
    <property type="match status" value="1"/>
</dbReference>
<name>A0A3D8TRR5_9LIST</name>
<dbReference type="SUPFAM" id="SSF52540">
    <property type="entry name" value="P-loop containing nucleoside triphosphate hydrolases"/>
    <property type="match status" value="1"/>
</dbReference>
<comment type="caution">
    <text evidence="2">The sequence shown here is derived from an EMBL/GenBank/DDBJ whole genome shotgun (WGS) entry which is preliminary data.</text>
</comment>
<dbReference type="InterPro" id="IPR027417">
    <property type="entry name" value="P-loop_NTPase"/>
</dbReference>
<evidence type="ECO:0000313" key="2">
    <source>
        <dbReference type="EMBL" id="RDX01480.1"/>
    </source>
</evidence>
<evidence type="ECO:0000259" key="1">
    <source>
        <dbReference type="Pfam" id="PF00485"/>
    </source>
</evidence>